<keyword evidence="1" id="KW-0812">Transmembrane</keyword>
<keyword evidence="1" id="KW-0472">Membrane</keyword>
<accession>A0A382WFS6</accession>
<proteinExistence type="predicted"/>
<dbReference type="EMBL" id="UINC01159075">
    <property type="protein sequence ID" value="SVD56961.1"/>
    <property type="molecule type" value="Genomic_DNA"/>
</dbReference>
<reference evidence="2" key="1">
    <citation type="submission" date="2018-05" db="EMBL/GenBank/DDBJ databases">
        <authorList>
            <person name="Lanie J.A."/>
            <person name="Ng W.-L."/>
            <person name="Kazmierczak K.M."/>
            <person name="Andrzejewski T.M."/>
            <person name="Davidsen T.M."/>
            <person name="Wayne K.J."/>
            <person name="Tettelin H."/>
            <person name="Glass J.I."/>
            <person name="Rusch D."/>
            <person name="Podicherti R."/>
            <person name="Tsui H.-C.T."/>
            <person name="Winkler M.E."/>
        </authorList>
    </citation>
    <scope>NUCLEOTIDE SEQUENCE</scope>
</reference>
<dbReference type="AlphaFoldDB" id="A0A382WFS6"/>
<name>A0A382WFS6_9ZZZZ</name>
<protein>
    <submittedName>
        <fullName evidence="2">Uncharacterized protein</fullName>
    </submittedName>
</protein>
<sequence>MIGKLRPQIFLAILVLGILAGFGALKGYPEIATGTIGGIIALGMKVLESE</sequence>
<evidence type="ECO:0000313" key="2">
    <source>
        <dbReference type="EMBL" id="SVD56961.1"/>
    </source>
</evidence>
<evidence type="ECO:0000256" key="1">
    <source>
        <dbReference type="SAM" id="Phobius"/>
    </source>
</evidence>
<feature type="transmembrane region" description="Helical" evidence="1">
    <location>
        <begin position="7"/>
        <end position="25"/>
    </location>
</feature>
<keyword evidence="1" id="KW-1133">Transmembrane helix</keyword>
<gene>
    <name evidence="2" type="ORF">METZ01_LOCUS409815</name>
</gene>
<organism evidence="2">
    <name type="scientific">marine metagenome</name>
    <dbReference type="NCBI Taxonomy" id="408172"/>
    <lineage>
        <taxon>unclassified sequences</taxon>
        <taxon>metagenomes</taxon>
        <taxon>ecological metagenomes</taxon>
    </lineage>
</organism>